<feature type="region of interest" description="Disordered" evidence="1">
    <location>
        <begin position="15"/>
        <end position="125"/>
    </location>
</feature>
<evidence type="ECO:0000256" key="1">
    <source>
        <dbReference type="SAM" id="MobiDB-lite"/>
    </source>
</evidence>
<accession>Q5ZAE9</accession>
<sequence length="138" mass="14832">MGVWRLGVASIPAGREGEWGGMWSRGGRGLESTPVGTRGGAGSAEGVGGVADGWSWPEVGDDRWGPRVPPVGERERGRGRLGRRNRLEGGREPSGPREEAGLRGRERGRAGRGREGRLGPKMAQREEGGFSLFSFYFN</sequence>
<feature type="compositionally biased region" description="Gly residues" evidence="1">
    <location>
        <begin position="19"/>
        <end position="29"/>
    </location>
</feature>
<gene>
    <name evidence="2" type="primary">P0025A05.16</name>
</gene>
<feature type="compositionally biased region" description="Basic and acidic residues" evidence="1">
    <location>
        <begin position="85"/>
        <end position="125"/>
    </location>
</feature>
<dbReference type="EMBL" id="AP003504">
    <property type="protein sequence ID" value="BAD53425.1"/>
    <property type="molecule type" value="Genomic_DNA"/>
</dbReference>
<dbReference type="AlphaFoldDB" id="Q5ZAE9"/>
<reference evidence="2" key="1">
    <citation type="journal article" date="2002" name="Nature">
        <title>The genome sequence and structure of rice chromosome 1.</title>
        <authorList>
            <person name="Sasaki T."/>
            <person name="Matsumoto T."/>
            <person name="Yamamoto K."/>
            <person name="Sakata K."/>
            <person name="Baba T."/>
            <person name="Katayose Y."/>
            <person name="Wu J."/>
            <person name="Niimura Y."/>
            <person name="Cheng Z."/>
            <person name="Nagamura Y."/>
            <person name="Antonio B.A."/>
            <person name="Kanamori H."/>
            <person name="Hosokawa S."/>
            <person name="Masukawa M."/>
            <person name="Arikawa K."/>
            <person name="Chiden Y."/>
            <person name="Hayashi M."/>
            <person name="Okamoto M."/>
            <person name="Ando T."/>
            <person name="Aoki H."/>
            <person name="Arita K."/>
            <person name="Hamada M."/>
            <person name="Harada C."/>
            <person name="Hijishita S."/>
            <person name="Honda M."/>
            <person name="Ichikawa Y."/>
            <person name="Idonuma A."/>
            <person name="Iijima M."/>
            <person name="Ikeda M."/>
            <person name="Ikeno M."/>
            <person name="Itoh S."/>
            <person name="Itoh T."/>
            <person name="Itoh Y."/>
            <person name="Itoh Y."/>
            <person name="Iwabuchi A."/>
            <person name="Kamiya K."/>
            <person name="Karasawa W."/>
            <person name="Katagiri S."/>
            <person name="Kikuta A."/>
            <person name="Kobayashi N."/>
            <person name="Kono I."/>
            <person name="Machita K."/>
            <person name="Maehara T."/>
            <person name="Mizuno H."/>
            <person name="Mizubayashi T."/>
            <person name="Mukai Y."/>
            <person name="Nagasaki H."/>
            <person name="Nakashima M."/>
            <person name="Nakama Y."/>
            <person name="Nakamichi Y."/>
            <person name="Nakamura M."/>
            <person name="Namiki N."/>
            <person name="Negishi M."/>
            <person name="Ohta I."/>
            <person name="Ono N."/>
            <person name="Saji S."/>
            <person name="Sakai K."/>
            <person name="Shibata M."/>
            <person name="Shimokawa T."/>
            <person name="Shomura A."/>
            <person name="Song J."/>
            <person name="Takazaki Y."/>
            <person name="Terasawa K."/>
            <person name="Tsuji K."/>
            <person name="Waki K."/>
            <person name="Yamagata H."/>
            <person name="Yamane H."/>
            <person name="Yoshiki S."/>
            <person name="Yoshihara R."/>
            <person name="Yukawa K."/>
            <person name="Zhong H."/>
            <person name="Iwama H."/>
            <person name="Endo T."/>
            <person name="Ito H."/>
            <person name="Hahn J.H."/>
            <person name="Kim H.I."/>
            <person name="Eun M.Y."/>
            <person name="Yano M."/>
            <person name="Jiang J."/>
            <person name="Gojobori T."/>
        </authorList>
    </citation>
    <scope>NUCLEOTIDE SEQUENCE [LARGE SCALE GENOMIC DNA]</scope>
</reference>
<evidence type="ECO:0000313" key="2">
    <source>
        <dbReference type="EMBL" id="BAD53425.1"/>
    </source>
</evidence>
<feature type="compositionally biased region" description="Gly residues" evidence="1">
    <location>
        <begin position="37"/>
        <end position="51"/>
    </location>
</feature>
<name>Q5ZAE9_ORYSJ</name>
<protein>
    <submittedName>
        <fullName evidence="2">Uncharacterized protein P0025A05.16</fullName>
    </submittedName>
</protein>
<dbReference type="Proteomes" id="UP000817658">
    <property type="component" value="Chromosome 1"/>
</dbReference>
<proteinExistence type="predicted"/>
<organism evidence="2">
    <name type="scientific">Oryza sativa subsp. japonica</name>
    <name type="common">Rice</name>
    <dbReference type="NCBI Taxonomy" id="39947"/>
    <lineage>
        <taxon>Eukaryota</taxon>
        <taxon>Viridiplantae</taxon>
        <taxon>Streptophyta</taxon>
        <taxon>Embryophyta</taxon>
        <taxon>Tracheophyta</taxon>
        <taxon>Spermatophyta</taxon>
        <taxon>Magnoliopsida</taxon>
        <taxon>Liliopsida</taxon>
        <taxon>Poales</taxon>
        <taxon>Poaceae</taxon>
        <taxon>BOP clade</taxon>
        <taxon>Oryzoideae</taxon>
        <taxon>Oryzeae</taxon>
        <taxon>Oryzinae</taxon>
        <taxon>Oryza</taxon>
        <taxon>Oryza sativa</taxon>
    </lineage>
</organism>